<gene>
    <name evidence="1" type="ORF">FAD_1306</name>
</gene>
<keyword evidence="2" id="KW-1185">Reference proteome</keyword>
<evidence type="ECO:0000313" key="1">
    <source>
        <dbReference type="EMBL" id="ARD85173.1"/>
    </source>
</evidence>
<evidence type="ECO:0000313" key="2">
    <source>
        <dbReference type="Proteomes" id="UP000192050"/>
    </source>
</evidence>
<name>A0A1V0N4W9_9ARCH</name>
<dbReference type="KEGG" id="fai:FAD_1306"/>
<accession>A0A1V0N4W9</accession>
<reference evidence="1 2" key="1">
    <citation type="submission" date="2011-10" db="EMBL/GenBank/DDBJ databases">
        <title>Metabolic and evolutionary patterns in the extreme acidophile Ferroplasma acidiphilum.</title>
        <authorList>
            <person name="Golyshina O.V."/>
            <person name="Kozyavkin S.A."/>
            <person name="Tatusov R.L."/>
            <person name="Slesarev A.I."/>
            <person name="Golyshin P.N."/>
        </authorList>
    </citation>
    <scope>NUCLEOTIDE SEQUENCE [LARGE SCALE GENOMIC DNA]</scope>
    <source>
        <strain evidence="2">Y</strain>
    </source>
</reference>
<dbReference type="AlphaFoldDB" id="A0A1V0N4W9"/>
<sequence length="54" mass="6396">MISLKFKEMFYVDYSLAYAIIKQYGITDKDKEKIEKMNMDPGVRKAIYEILKIA</sequence>
<organism evidence="1 2">
    <name type="scientific">Ferroplasma acidiphilum</name>
    <dbReference type="NCBI Taxonomy" id="74969"/>
    <lineage>
        <taxon>Archaea</taxon>
        <taxon>Methanobacteriati</taxon>
        <taxon>Thermoplasmatota</taxon>
        <taxon>Thermoplasmata</taxon>
        <taxon>Thermoplasmatales</taxon>
        <taxon>Ferroplasmaceae</taxon>
        <taxon>Ferroplasma</taxon>
    </lineage>
</organism>
<dbReference type="GeneID" id="60420013"/>
<dbReference type="OrthoDB" id="375066at2157"/>
<proteinExistence type="predicted"/>
<dbReference type="Proteomes" id="UP000192050">
    <property type="component" value="Chromosome"/>
</dbReference>
<dbReference type="EMBL" id="CP015363">
    <property type="protein sequence ID" value="ARD85173.1"/>
    <property type="molecule type" value="Genomic_DNA"/>
</dbReference>
<dbReference type="RefSeq" id="WP_196795583.1">
    <property type="nucleotide sequence ID" value="NZ_CP015363.1"/>
</dbReference>
<protein>
    <submittedName>
        <fullName evidence="1">Uncharacterized protein</fullName>
    </submittedName>
</protein>